<comment type="subcellular location">
    <subcellularLocation>
        <location evidence="1">Cell membrane</location>
        <topology evidence="1">Single-pass membrane protein</topology>
    </subcellularLocation>
</comment>
<keyword evidence="10" id="KW-1185">Reference proteome</keyword>
<feature type="transmembrane region" description="Helical" evidence="7">
    <location>
        <begin position="53"/>
        <end position="73"/>
    </location>
</feature>
<evidence type="ECO:0000256" key="1">
    <source>
        <dbReference type="ARBA" id="ARBA00004162"/>
    </source>
</evidence>
<dbReference type="GO" id="GO:0005886">
    <property type="term" value="C:plasma membrane"/>
    <property type="evidence" value="ECO:0007669"/>
    <property type="project" value="UniProtKB-SubCell"/>
</dbReference>
<dbReference type="PROSITE" id="PS51849">
    <property type="entry name" value="RSGI_N"/>
    <property type="match status" value="1"/>
</dbReference>
<evidence type="ECO:0000256" key="7">
    <source>
        <dbReference type="SAM" id="Phobius"/>
    </source>
</evidence>
<sequence>MLDAERGLVVARQGNEVIVLTPEGEWRTLHLTGLLPEVGEEVMLPLVKKRPPWQAMMAAAAVILLLFLALPLARRAMAPPTPGQLAFYINIDINPSIELAVDDRERVLSARGLNSDGEKLLAGVALKDEKAAIAIQVLTREAVRQGYYLPDRQGAMVVTVIPAAGASQEKLAAGDELGQKLTREARNVLQQARVQAVVEAATVQPEIRQHAEATGLSAGKYSILLEALDAGLPVTAADLQKDSLARVLARFDSNWEQLLQKLQQDKDLLQKEQQLGATLKRALGQQVAGGNSYDNQRGNERGPREKAENIAGNQDQPGQSSNRNELEVAPGNKGTRVEVFTEKGRSGTPGIPGESLRPGHNNQIDRVDSVKGEKKNWEIKSSRED</sequence>
<dbReference type="AlphaFoldDB" id="A0A151AXF0"/>
<accession>A0A151AXF0</accession>
<comment type="caution">
    <text evidence="9">The sequence shown here is derived from an EMBL/GenBank/DDBJ whole genome shotgun (WGS) entry which is preliminary data.</text>
</comment>
<dbReference type="EMBL" id="LTBC01000004">
    <property type="protein sequence ID" value="KYH32339.1"/>
    <property type="molecule type" value="Genomic_DNA"/>
</dbReference>
<feature type="compositionally biased region" description="Basic and acidic residues" evidence="6">
    <location>
        <begin position="335"/>
        <end position="345"/>
    </location>
</feature>
<feature type="domain" description="RsgI N-terminal anti-sigma" evidence="8">
    <location>
        <begin position="5"/>
        <end position="53"/>
    </location>
</feature>
<name>A0A151AXF0_9FIRM</name>
<feature type="region of interest" description="Disordered" evidence="6">
    <location>
        <begin position="285"/>
        <end position="385"/>
    </location>
</feature>
<dbReference type="InterPro" id="IPR024449">
    <property type="entry name" value="Anti-sigma_RsgI_N"/>
</dbReference>
<evidence type="ECO:0000256" key="2">
    <source>
        <dbReference type="ARBA" id="ARBA00022475"/>
    </source>
</evidence>
<evidence type="ECO:0000259" key="8">
    <source>
        <dbReference type="PROSITE" id="PS51849"/>
    </source>
</evidence>
<keyword evidence="2" id="KW-1003">Cell membrane</keyword>
<evidence type="ECO:0000256" key="5">
    <source>
        <dbReference type="ARBA" id="ARBA00023136"/>
    </source>
</evidence>
<dbReference type="Pfam" id="PF12791">
    <property type="entry name" value="RsgI_N"/>
    <property type="match status" value="1"/>
</dbReference>
<feature type="compositionally biased region" description="Polar residues" evidence="6">
    <location>
        <begin position="311"/>
        <end position="323"/>
    </location>
</feature>
<feature type="compositionally biased region" description="Basic and acidic residues" evidence="6">
    <location>
        <begin position="363"/>
        <end position="385"/>
    </location>
</feature>
<gene>
    <name evidence="9" type="primary">rsgI</name>
    <name evidence="9" type="ORF">MOMUL_15610</name>
</gene>
<organism evidence="9 10">
    <name type="scientific">Moorella mulderi DSM 14980</name>
    <dbReference type="NCBI Taxonomy" id="1122241"/>
    <lineage>
        <taxon>Bacteria</taxon>
        <taxon>Bacillati</taxon>
        <taxon>Bacillota</taxon>
        <taxon>Clostridia</taxon>
        <taxon>Neomoorellales</taxon>
        <taxon>Neomoorellaceae</taxon>
        <taxon>Neomoorella</taxon>
    </lineage>
</organism>
<dbReference type="Pfam" id="PF23750">
    <property type="entry name" value="RsgI_M"/>
    <property type="match status" value="1"/>
</dbReference>
<dbReference type="OrthoDB" id="1722490at2"/>
<keyword evidence="5 7" id="KW-0472">Membrane</keyword>
<dbReference type="RefSeq" id="WP_062283605.1">
    <property type="nucleotide sequence ID" value="NZ_LTBC01000004.1"/>
</dbReference>
<evidence type="ECO:0000313" key="9">
    <source>
        <dbReference type="EMBL" id="KYH32339.1"/>
    </source>
</evidence>
<evidence type="ECO:0000313" key="10">
    <source>
        <dbReference type="Proteomes" id="UP000075670"/>
    </source>
</evidence>
<reference evidence="9 10" key="1">
    <citation type="submission" date="2016-02" db="EMBL/GenBank/DDBJ databases">
        <title>Genome sequence of Moorella mulderi DSM 14980.</title>
        <authorList>
            <person name="Poehlein A."/>
            <person name="Daniel R."/>
        </authorList>
    </citation>
    <scope>NUCLEOTIDE SEQUENCE [LARGE SCALE GENOMIC DNA]</scope>
    <source>
        <strain evidence="9 10">DSM 14980</strain>
    </source>
</reference>
<keyword evidence="3 7" id="KW-0812">Transmembrane</keyword>
<protein>
    <submittedName>
        <fullName evidence="9">Anti-sigma-I factor RsgI</fullName>
    </submittedName>
</protein>
<dbReference type="PATRIC" id="fig|1122241.3.peg.1644"/>
<dbReference type="InterPro" id="IPR055431">
    <property type="entry name" value="RsgI_M"/>
</dbReference>
<proteinExistence type="predicted"/>
<dbReference type="Proteomes" id="UP000075670">
    <property type="component" value="Unassembled WGS sequence"/>
</dbReference>
<evidence type="ECO:0000256" key="6">
    <source>
        <dbReference type="SAM" id="MobiDB-lite"/>
    </source>
</evidence>
<feature type="compositionally biased region" description="Basic and acidic residues" evidence="6">
    <location>
        <begin position="297"/>
        <end position="308"/>
    </location>
</feature>
<keyword evidence="4 7" id="KW-1133">Transmembrane helix</keyword>
<evidence type="ECO:0000256" key="3">
    <source>
        <dbReference type="ARBA" id="ARBA00022692"/>
    </source>
</evidence>
<evidence type="ECO:0000256" key="4">
    <source>
        <dbReference type="ARBA" id="ARBA00022989"/>
    </source>
</evidence>